<dbReference type="GO" id="GO:0003676">
    <property type="term" value="F:nucleic acid binding"/>
    <property type="evidence" value="ECO:0007669"/>
    <property type="project" value="InterPro"/>
</dbReference>
<name>A0A7W3T0J6_9ACTN</name>
<dbReference type="Pfam" id="PF01939">
    <property type="entry name" value="NucS_C"/>
    <property type="match status" value="1"/>
</dbReference>
<dbReference type="Proteomes" id="UP000530234">
    <property type="component" value="Unassembled WGS sequence"/>
</dbReference>
<organism evidence="3 4">
    <name type="scientific">Streptomyces calidiresistens</name>
    <dbReference type="NCBI Taxonomy" id="1485586"/>
    <lineage>
        <taxon>Bacteria</taxon>
        <taxon>Bacillati</taxon>
        <taxon>Actinomycetota</taxon>
        <taxon>Actinomycetes</taxon>
        <taxon>Kitasatosporales</taxon>
        <taxon>Streptomycetaceae</taxon>
        <taxon>Streptomyces</taxon>
    </lineage>
</organism>
<gene>
    <name evidence="3" type="ORF">FOE67_03880</name>
</gene>
<dbReference type="EMBL" id="VKHS01000042">
    <property type="protein sequence ID" value="MBB0228670.1"/>
    <property type="molecule type" value="Genomic_DNA"/>
</dbReference>
<dbReference type="InterPro" id="IPR048301">
    <property type="entry name" value="NucS_C"/>
</dbReference>
<dbReference type="AlphaFoldDB" id="A0A7W3T0J6"/>
<evidence type="ECO:0000313" key="3">
    <source>
        <dbReference type="EMBL" id="MBB0228670.1"/>
    </source>
</evidence>
<protein>
    <submittedName>
        <fullName evidence="3">DUF91 domain-containing protein</fullName>
    </submittedName>
</protein>
<feature type="domain" description="Endonuclease NucS C-terminal" evidence="1">
    <location>
        <begin position="11"/>
        <end position="82"/>
    </location>
</feature>
<evidence type="ECO:0000313" key="4">
    <source>
        <dbReference type="Proteomes" id="UP000530234"/>
    </source>
</evidence>
<dbReference type="Pfam" id="PF18899">
    <property type="entry name" value="DUF5655"/>
    <property type="match status" value="1"/>
</dbReference>
<evidence type="ECO:0000259" key="1">
    <source>
        <dbReference type="Pfam" id="PF01939"/>
    </source>
</evidence>
<accession>A0A7W3T0J6</accession>
<sequence length="291" mass="32260">MELPGASVAWERELQRLVEANAEVMLGVRFVASEYATGRHRGRIDTLGLDENGTPVIVEYKRTRDASVITQGLSYLSWLEDSRPEFESLVRERLGAAVVETVDWSNPRLICVAAEFSPHDSVALEVIGRRVDLVAYRMFGDVLTLQLVASVAGTAPPRRGRAVTAARTSASGGAPKSVTQYLEASPPELRELFAELDRVLLSYPEVQKETQLHYIAYRRIRNVATVRVQPRKRVLVVNLRVDPSTVELCEGFSRDVSEVGCLGTGDLEVRIRSAADLERANELIRRSVESG</sequence>
<comment type="caution">
    <text evidence="3">The sequence shown here is derived from an EMBL/GenBank/DDBJ whole genome shotgun (WGS) entry which is preliminary data.</text>
</comment>
<evidence type="ECO:0000259" key="2">
    <source>
        <dbReference type="Pfam" id="PF18899"/>
    </source>
</evidence>
<feature type="domain" description="DUF5655" evidence="2">
    <location>
        <begin position="179"/>
        <end position="287"/>
    </location>
</feature>
<dbReference type="InterPro" id="IPR011856">
    <property type="entry name" value="tRNA_endonuc-like_dom_sf"/>
</dbReference>
<dbReference type="Gene3D" id="3.40.1350.10">
    <property type="match status" value="1"/>
</dbReference>
<dbReference type="InterPro" id="IPR043714">
    <property type="entry name" value="DUF5655"/>
</dbReference>
<keyword evidence="4" id="KW-1185">Reference proteome</keyword>
<reference evidence="4" key="1">
    <citation type="submission" date="2019-10" db="EMBL/GenBank/DDBJ databases">
        <title>Streptomyces sp. nov., a novel actinobacterium isolated from alkaline environment.</title>
        <authorList>
            <person name="Golinska P."/>
        </authorList>
    </citation>
    <scope>NUCLEOTIDE SEQUENCE [LARGE SCALE GENOMIC DNA]</scope>
    <source>
        <strain evidence="4">DSM 42108</strain>
    </source>
</reference>
<dbReference type="GO" id="GO:0004519">
    <property type="term" value="F:endonuclease activity"/>
    <property type="evidence" value="ECO:0007669"/>
    <property type="project" value="InterPro"/>
</dbReference>
<proteinExistence type="predicted"/>